<dbReference type="EMBL" id="JANAKD010000944">
    <property type="protein sequence ID" value="KAJ3485697.1"/>
    <property type="molecule type" value="Genomic_DNA"/>
</dbReference>
<reference evidence="1" key="1">
    <citation type="submission" date="2022-07" db="EMBL/GenBank/DDBJ databases">
        <title>Genome Sequence of Lecanicillium saksenae.</title>
        <authorList>
            <person name="Buettner E."/>
        </authorList>
    </citation>
    <scope>NUCLEOTIDE SEQUENCE</scope>
    <source>
        <strain evidence="1">VT-O1</strain>
    </source>
</reference>
<sequence>MDRLREGLITDKQEGHRHVRIHPECSLCGCYFEVGEPMIALLGDRANSSCRVIDASTFPMAIYCNQRHGTPWMFCQFPKCTKCAGELESVTVHRDCYQIFLQQTAKHEHITAYNLWHAAHARYPWRGFWPLPLTVLGKDAAGLARAHATAEMGIPLDTLPNELVLQICENVRQSIFWRYILAQEFIRRLVAEADRGAAKTTVLSRIDSWKRGSEPQPATSESGSYLRLTIDSYGLREIERLSSFPTKSVDRSEAHAHVVDTVQRLGQIAVSLDLDAFTRKRACGPCGLGIHQHPPVLPDYEFSPELQPICPRLGTIETKKSFGITFFISSGQIAAIHAHTLQAPSAYSCFQRLNPVKKRWVAWIFVPLRGGIDKFGFRTPLLPPGAAVLPQFAGNLLLQMSISGEVMLGPYIPLGKDYWMEDDPTTLIHGISRMGAVYPLGTASRDEEGEEEEVFYRNPLSLAAPFDHAYFSYAELHDVASVEVYHDKALHICRGVLVRYSNGGERALGQCRIGVDAVRVFEQPTCFCYKKTKYLRQGTRVHRDSVTVECHPSVNHDHSENGWFCVKFPSRLEWWFTSEESRISYTPGLEGQRQIAEVHDDEQGV</sequence>
<name>A0ACC1QQB6_9HYPO</name>
<organism evidence="1 2">
    <name type="scientific">Lecanicillium saksenae</name>
    <dbReference type="NCBI Taxonomy" id="468837"/>
    <lineage>
        <taxon>Eukaryota</taxon>
        <taxon>Fungi</taxon>
        <taxon>Dikarya</taxon>
        <taxon>Ascomycota</taxon>
        <taxon>Pezizomycotina</taxon>
        <taxon>Sordariomycetes</taxon>
        <taxon>Hypocreomycetidae</taxon>
        <taxon>Hypocreales</taxon>
        <taxon>Cordycipitaceae</taxon>
        <taxon>Lecanicillium</taxon>
    </lineage>
</organism>
<evidence type="ECO:0000313" key="2">
    <source>
        <dbReference type="Proteomes" id="UP001148737"/>
    </source>
</evidence>
<gene>
    <name evidence="1" type="ORF">NLG97_g6758</name>
</gene>
<protein>
    <submittedName>
        <fullName evidence="1">Uncharacterized protein</fullName>
    </submittedName>
</protein>
<proteinExistence type="predicted"/>
<comment type="caution">
    <text evidence="1">The sequence shown here is derived from an EMBL/GenBank/DDBJ whole genome shotgun (WGS) entry which is preliminary data.</text>
</comment>
<accession>A0ACC1QQB6</accession>
<dbReference type="Proteomes" id="UP001148737">
    <property type="component" value="Unassembled WGS sequence"/>
</dbReference>
<evidence type="ECO:0000313" key="1">
    <source>
        <dbReference type="EMBL" id="KAJ3485697.1"/>
    </source>
</evidence>
<keyword evidence="2" id="KW-1185">Reference proteome</keyword>